<organism evidence="1 2">
    <name type="scientific">Eumeta variegata</name>
    <name type="common">Bagworm moth</name>
    <name type="synonym">Eumeta japonica</name>
    <dbReference type="NCBI Taxonomy" id="151549"/>
    <lineage>
        <taxon>Eukaryota</taxon>
        <taxon>Metazoa</taxon>
        <taxon>Ecdysozoa</taxon>
        <taxon>Arthropoda</taxon>
        <taxon>Hexapoda</taxon>
        <taxon>Insecta</taxon>
        <taxon>Pterygota</taxon>
        <taxon>Neoptera</taxon>
        <taxon>Endopterygota</taxon>
        <taxon>Lepidoptera</taxon>
        <taxon>Glossata</taxon>
        <taxon>Ditrysia</taxon>
        <taxon>Tineoidea</taxon>
        <taxon>Psychidae</taxon>
        <taxon>Oiketicinae</taxon>
        <taxon>Eumeta</taxon>
    </lineage>
</organism>
<dbReference type="AlphaFoldDB" id="A0A4C1UCX9"/>
<protein>
    <submittedName>
        <fullName evidence="1">Uncharacterized protein</fullName>
    </submittedName>
</protein>
<keyword evidence="2" id="KW-1185">Reference proteome</keyword>
<evidence type="ECO:0000313" key="1">
    <source>
        <dbReference type="EMBL" id="GBP24209.1"/>
    </source>
</evidence>
<sequence length="103" mass="11547">MNRGYLLIFVEPSRRRYSVVGGGRCARDRGPVTAGAFVQNETLKRARHEFNCDVIKEISATNSLACCIYVYFRFATEKCSRSENSATVDCPAAVNLPTNFKFI</sequence>
<dbReference type="Proteomes" id="UP000299102">
    <property type="component" value="Unassembled WGS sequence"/>
</dbReference>
<accession>A0A4C1UCX9</accession>
<proteinExistence type="predicted"/>
<comment type="caution">
    <text evidence="1">The sequence shown here is derived from an EMBL/GenBank/DDBJ whole genome shotgun (WGS) entry which is preliminary data.</text>
</comment>
<dbReference type="EMBL" id="BGZK01000159">
    <property type="protein sequence ID" value="GBP24209.1"/>
    <property type="molecule type" value="Genomic_DNA"/>
</dbReference>
<evidence type="ECO:0000313" key="2">
    <source>
        <dbReference type="Proteomes" id="UP000299102"/>
    </source>
</evidence>
<reference evidence="1 2" key="1">
    <citation type="journal article" date="2019" name="Commun. Biol.">
        <title>The bagworm genome reveals a unique fibroin gene that provides high tensile strength.</title>
        <authorList>
            <person name="Kono N."/>
            <person name="Nakamura H."/>
            <person name="Ohtoshi R."/>
            <person name="Tomita M."/>
            <person name="Numata K."/>
            <person name="Arakawa K."/>
        </authorList>
    </citation>
    <scope>NUCLEOTIDE SEQUENCE [LARGE SCALE GENOMIC DNA]</scope>
</reference>
<name>A0A4C1UCX9_EUMVA</name>
<gene>
    <name evidence="1" type="ORF">EVAR_80062_1</name>
</gene>